<name>W7DE34_9LIST</name>
<accession>W7DE34</accession>
<comment type="caution">
    <text evidence="1">The sequence shown here is derived from an EMBL/GenBank/DDBJ whole genome shotgun (WGS) entry which is preliminary data.</text>
</comment>
<evidence type="ECO:0000313" key="2">
    <source>
        <dbReference type="Proteomes" id="UP000019241"/>
    </source>
</evidence>
<proteinExistence type="predicted"/>
<dbReference type="RefSeq" id="WP_052006803.1">
    <property type="nucleotide sequence ID" value="NZ_AODM01000038.1"/>
</dbReference>
<reference evidence="1 2" key="1">
    <citation type="submission" date="2012-12" db="EMBL/GenBank/DDBJ databases">
        <title>Novel taxa of Listeriaceae from agricultural environments in the United States.</title>
        <authorList>
            <person name="den Bakker H.C."/>
            <person name="Allred A."/>
            <person name="Warchocki S."/>
            <person name="Wright E.M."/>
            <person name="Burrell A."/>
            <person name="Nightingale K.K."/>
            <person name="Kephart D."/>
            <person name="Wiedmann M."/>
        </authorList>
    </citation>
    <scope>NUCLEOTIDE SEQUENCE [LARGE SCALE GENOMIC DNA]</scope>
    <source>
        <strain evidence="1 2">FSL S10-1203</strain>
    </source>
</reference>
<sequence>MDESGLTDVVLGLGLSTAAIRGSMIYKVDDVRIKSKYVDIYDYEYNGFDNPGPLSQFKGQPNKNFYGGRYSIEVLEKPKIYYRGGDSSNPLGQWFTEYAPQSVAEVRINSAVKAQWIDENGFFTGASTINTLYKIEMPAGIKVYKGAVGNQGEIYQGGLSKEQVYIPEPWKLGDSVKVIESSSLK</sequence>
<dbReference type="PATRIC" id="fig|1265822.4.peg.2212"/>
<protein>
    <submittedName>
        <fullName evidence="1">Uncharacterized protein</fullName>
    </submittedName>
</protein>
<evidence type="ECO:0000313" key="1">
    <source>
        <dbReference type="EMBL" id="EUJ53505.1"/>
    </source>
</evidence>
<dbReference type="EMBL" id="AODM01000038">
    <property type="protein sequence ID" value="EUJ53505.1"/>
    <property type="molecule type" value="Genomic_DNA"/>
</dbReference>
<dbReference type="AlphaFoldDB" id="W7DE34"/>
<gene>
    <name evidence="1" type="ORF">MCOL2_10915</name>
</gene>
<dbReference type="Proteomes" id="UP000019241">
    <property type="component" value="Unassembled WGS sequence"/>
</dbReference>
<organism evidence="1 2">
    <name type="scientific">Listeria fleischmannii FSL S10-1203</name>
    <dbReference type="NCBI Taxonomy" id="1265822"/>
    <lineage>
        <taxon>Bacteria</taxon>
        <taxon>Bacillati</taxon>
        <taxon>Bacillota</taxon>
        <taxon>Bacilli</taxon>
        <taxon>Bacillales</taxon>
        <taxon>Listeriaceae</taxon>
        <taxon>Listeria</taxon>
    </lineage>
</organism>